<feature type="repeat" description="TPR" evidence="1">
    <location>
        <begin position="58"/>
        <end position="91"/>
    </location>
</feature>
<dbReference type="KEGG" id="haby:HLVA_02070"/>
<evidence type="ECO:0008006" key="4">
    <source>
        <dbReference type="Google" id="ProtNLM"/>
    </source>
</evidence>
<organism evidence="2 3">
    <name type="scientific">Haliovirga abyssi</name>
    <dbReference type="NCBI Taxonomy" id="2996794"/>
    <lineage>
        <taxon>Bacteria</taxon>
        <taxon>Fusobacteriati</taxon>
        <taxon>Fusobacteriota</taxon>
        <taxon>Fusobacteriia</taxon>
        <taxon>Fusobacteriales</taxon>
        <taxon>Haliovirgaceae</taxon>
        <taxon>Haliovirga</taxon>
    </lineage>
</organism>
<keyword evidence="3" id="KW-1185">Reference proteome</keyword>
<dbReference type="Proteomes" id="UP001321582">
    <property type="component" value="Chromosome"/>
</dbReference>
<sequence>MELGKGLKLFFGEMEENSEDVEDINNYFEKAKKEKNPLISFAYYFQVILKSEDEKLKSKAYNNLAIILYQEEYEKKAIEYLKKAIECDNENINAKENLEEIDSNR</sequence>
<dbReference type="InterPro" id="IPR019734">
    <property type="entry name" value="TPR_rpt"/>
</dbReference>
<evidence type="ECO:0000313" key="2">
    <source>
        <dbReference type="EMBL" id="BDU49638.1"/>
    </source>
</evidence>
<name>A0AAU9D509_9FUSO</name>
<dbReference type="EMBL" id="AP027059">
    <property type="protein sequence ID" value="BDU49638.1"/>
    <property type="molecule type" value="Genomic_DNA"/>
</dbReference>
<evidence type="ECO:0000256" key="1">
    <source>
        <dbReference type="PROSITE-ProRule" id="PRU00339"/>
    </source>
</evidence>
<dbReference type="InterPro" id="IPR011990">
    <property type="entry name" value="TPR-like_helical_dom_sf"/>
</dbReference>
<evidence type="ECO:0000313" key="3">
    <source>
        <dbReference type="Proteomes" id="UP001321582"/>
    </source>
</evidence>
<dbReference type="PROSITE" id="PS50005">
    <property type="entry name" value="TPR"/>
    <property type="match status" value="1"/>
</dbReference>
<dbReference type="SUPFAM" id="SSF48452">
    <property type="entry name" value="TPR-like"/>
    <property type="match status" value="1"/>
</dbReference>
<dbReference type="Gene3D" id="1.25.40.10">
    <property type="entry name" value="Tetratricopeptide repeat domain"/>
    <property type="match status" value="1"/>
</dbReference>
<proteinExistence type="predicted"/>
<keyword evidence="1" id="KW-0802">TPR repeat</keyword>
<protein>
    <recommendedName>
        <fullName evidence="4">Tetratricopeptide repeat protein</fullName>
    </recommendedName>
</protein>
<gene>
    <name evidence="2" type="ORF">HLVA_02070</name>
</gene>
<accession>A0AAU9D509</accession>
<dbReference type="RefSeq" id="WP_307904587.1">
    <property type="nucleotide sequence ID" value="NZ_AP027059.1"/>
</dbReference>
<dbReference type="AlphaFoldDB" id="A0AAU9D509"/>
<reference evidence="2 3" key="1">
    <citation type="submission" date="2022-11" db="EMBL/GenBank/DDBJ databases">
        <title>Haliovirga abyssi gen. nov., sp. nov., a mesophilic fermentative bacterium isolated from the Iheya North hydrothermal field and the proposal of Haliovirgaceae fam. nov.</title>
        <authorList>
            <person name="Miyazaki U."/>
            <person name="Tame A."/>
            <person name="Miyazaki J."/>
            <person name="Takai K."/>
            <person name="Sawayama S."/>
            <person name="Kitajima M."/>
            <person name="Okamoto A."/>
            <person name="Nakagawa S."/>
        </authorList>
    </citation>
    <scope>NUCLEOTIDE SEQUENCE [LARGE SCALE GENOMIC DNA]</scope>
    <source>
        <strain evidence="2 3">IC12</strain>
    </source>
</reference>